<dbReference type="InterPro" id="IPR027864">
    <property type="entry name" value="DUF4597"/>
</dbReference>
<dbReference type="Proteomes" id="UP000824782">
    <property type="component" value="Unassembled WGS sequence"/>
</dbReference>
<dbReference type="PANTHER" id="PTHR37455">
    <property type="entry name" value="GENE, 27021-RELATED"/>
    <property type="match status" value="1"/>
</dbReference>
<protein>
    <submittedName>
        <fullName evidence="2">Uncharacterized protein</fullName>
    </submittedName>
</protein>
<comment type="caution">
    <text evidence="2">The sequence shown here is derived from an EMBL/GenBank/DDBJ whole genome shotgun (WGS) entry which is preliminary data.</text>
</comment>
<proteinExistence type="predicted"/>
<evidence type="ECO:0000256" key="1">
    <source>
        <dbReference type="SAM" id="MobiDB-lite"/>
    </source>
</evidence>
<dbReference type="EMBL" id="WNYA01000277">
    <property type="protein sequence ID" value="KAG8548982.1"/>
    <property type="molecule type" value="Genomic_DNA"/>
</dbReference>
<keyword evidence="3" id="KW-1185">Reference proteome</keyword>
<dbReference type="Pfam" id="PF15366">
    <property type="entry name" value="DUF4597"/>
    <property type="match status" value="1"/>
</dbReference>
<organism evidence="2 3">
    <name type="scientific">Engystomops pustulosus</name>
    <name type="common">Tungara frog</name>
    <name type="synonym">Physalaemus pustulosus</name>
    <dbReference type="NCBI Taxonomy" id="76066"/>
    <lineage>
        <taxon>Eukaryota</taxon>
        <taxon>Metazoa</taxon>
        <taxon>Chordata</taxon>
        <taxon>Craniata</taxon>
        <taxon>Vertebrata</taxon>
        <taxon>Euteleostomi</taxon>
        <taxon>Amphibia</taxon>
        <taxon>Batrachia</taxon>
        <taxon>Anura</taxon>
        <taxon>Neobatrachia</taxon>
        <taxon>Hyloidea</taxon>
        <taxon>Leptodactylidae</taxon>
        <taxon>Leiuperinae</taxon>
        <taxon>Engystomops</taxon>
    </lineage>
</organism>
<evidence type="ECO:0000313" key="2">
    <source>
        <dbReference type="EMBL" id="KAG8548982.1"/>
    </source>
</evidence>
<dbReference type="AlphaFoldDB" id="A0AAV6ZHW7"/>
<name>A0AAV6ZHW7_ENGPU</name>
<sequence>MKVARWSDCFEGLRGKDDRMGLHISCLRGLQICNSREEASRRLTGGHLNVPDIIVTPPTPTGTLNSKTVQQCGPASPTKRHS</sequence>
<reference evidence="2" key="1">
    <citation type="thesis" date="2020" institute="ProQuest LLC" country="789 East Eisenhower Parkway, Ann Arbor, MI, USA">
        <title>Comparative Genomics and Chromosome Evolution.</title>
        <authorList>
            <person name="Mudd A.B."/>
        </authorList>
    </citation>
    <scope>NUCLEOTIDE SEQUENCE</scope>
    <source>
        <strain evidence="2">237g6f4</strain>
        <tissue evidence="2">Blood</tissue>
    </source>
</reference>
<accession>A0AAV6ZHW7</accession>
<feature type="region of interest" description="Disordered" evidence="1">
    <location>
        <begin position="51"/>
        <end position="82"/>
    </location>
</feature>
<gene>
    <name evidence="2" type="ORF">GDO81_023304</name>
</gene>
<feature type="compositionally biased region" description="Polar residues" evidence="1">
    <location>
        <begin position="62"/>
        <end position="73"/>
    </location>
</feature>
<evidence type="ECO:0000313" key="3">
    <source>
        <dbReference type="Proteomes" id="UP000824782"/>
    </source>
</evidence>
<dbReference type="PANTHER" id="PTHR37455:SF1">
    <property type="entry name" value="SIMILAR TO 1190005I06RIK PROTEIN"/>
    <property type="match status" value="1"/>
</dbReference>